<evidence type="ECO:0000313" key="2">
    <source>
        <dbReference type="Proteomes" id="UP000285112"/>
    </source>
</evidence>
<accession>A0A419I0U3</accession>
<evidence type="ECO:0008006" key="3">
    <source>
        <dbReference type="Google" id="ProtNLM"/>
    </source>
</evidence>
<evidence type="ECO:0000313" key="1">
    <source>
        <dbReference type="EMBL" id="RJQ83232.1"/>
    </source>
</evidence>
<dbReference type="SUPFAM" id="SSF47203">
    <property type="entry name" value="Acyl-CoA dehydrogenase C-terminal domain-like"/>
    <property type="match status" value="1"/>
</dbReference>
<name>A0A419I0U3_9PSEU</name>
<dbReference type="EMBL" id="QZFV01000097">
    <property type="protein sequence ID" value="RJQ83232.1"/>
    <property type="molecule type" value="Genomic_DNA"/>
</dbReference>
<dbReference type="AlphaFoldDB" id="A0A419I0U3"/>
<organism evidence="1 2">
    <name type="scientific">Amycolatopsis panacis</name>
    <dbReference type="NCBI Taxonomy" id="2340917"/>
    <lineage>
        <taxon>Bacteria</taxon>
        <taxon>Bacillati</taxon>
        <taxon>Actinomycetota</taxon>
        <taxon>Actinomycetes</taxon>
        <taxon>Pseudonocardiales</taxon>
        <taxon>Pseudonocardiaceae</taxon>
        <taxon>Amycolatopsis</taxon>
    </lineage>
</organism>
<reference evidence="1 2" key="1">
    <citation type="submission" date="2018-09" db="EMBL/GenBank/DDBJ databases">
        <title>YIM PH 21725 draft genome.</title>
        <authorList>
            <person name="Miao C."/>
        </authorList>
    </citation>
    <scope>NUCLEOTIDE SEQUENCE [LARGE SCALE GENOMIC DNA]</scope>
    <source>
        <strain evidence="2">YIM PH21725</strain>
    </source>
</reference>
<proteinExistence type="predicted"/>
<dbReference type="Proteomes" id="UP000285112">
    <property type="component" value="Unassembled WGS sequence"/>
</dbReference>
<keyword evidence="2" id="KW-1185">Reference proteome</keyword>
<sequence length="29" mass="3277">MMRDAKTAPIYGGTNRIQKVVMARVLVKE</sequence>
<comment type="caution">
    <text evidence="1">The sequence shown here is derived from an EMBL/GenBank/DDBJ whole genome shotgun (WGS) entry which is preliminary data.</text>
</comment>
<dbReference type="InterPro" id="IPR036250">
    <property type="entry name" value="AcylCo_DH-like_C"/>
</dbReference>
<protein>
    <recommendedName>
        <fullName evidence="3">Acyl-CoA dehydrogenase/oxidase C-terminal domain-containing protein</fullName>
    </recommendedName>
</protein>
<dbReference type="Gene3D" id="1.20.140.10">
    <property type="entry name" value="Butyryl-CoA Dehydrogenase, subunit A, domain 3"/>
    <property type="match status" value="1"/>
</dbReference>
<dbReference type="GO" id="GO:0016627">
    <property type="term" value="F:oxidoreductase activity, acting on the CH-CH group of donors"/>
    <property type="evidence" value="ECO:0007669"/>
    <property type="project" value="InterPro"/>
</dbReference>
<gene>
    <name evidence="1" type="ORF">D5S19_20220</name>
</gene>